<dbReference type="InterPro" id="IPR003439">
    <property type="entry name" value="ABC_transporter-like_ATP-bd"/>
</dbReference>
<evidence type="ECO:0000256" key="7">
    <source>
        <dbReference type="ARBA" id="ARBA00022840"/>
    </source>
</evidence>
<evidence type="ECO:0000256" key="6">
    <source>
        <dbReference type="ARBA" id="ARBA00022741"/>
    </source>
</evidence>
<evidence type="ECO:0000256" key="4">
    <source>
        <dbReference type="ARBA" id="ARBA00022475"/>
    </source>
</evidence>
<evidence type="ECO:0000256" key="10">
    <source>
        <dbReference type="ARBA" id="ARBA00025157"/>
    </source>
</evidence>
<evidence type="ECO:0000256" key="1">
    <source>
        <dbReference type="ARBA" id="ARBA00004202"/>
    </source>
</evidence>
<comment type="subcellular location">
    <subcellularLocation>
        <location evidence="1">Cell membrane</location>
        <topology evidence="1">Peripheral membrane protein</topology>
    </subcellularLocation>
</comment>
<comment type="function">
    <text evidence="10">Probably part of an ABC transporter complex. Responsible for energy coupling to the transport system.</text>
</comment>
<dbReference type="CDD" id="cd03225">
    <property type="entry name" value="ABC_cobalt_CbiO_domain1"/>
    <property type="match status" value="1"/>
</dbReference>
<organism evidence="12 13">
    <name type="scientific">Oxobacter pfennigii</name>
    <dbReference type="NCBI Taxonomy" id="36849"/>
    <lineage>
        <taxon>Bacteria</taxon>
        <taxon>Bacillati</taxon>
        <taxon>Bacillota</taxon>
        <taxon>Clostridia</taxon>
        <taxon>Eubacteriales</taxon>
        <taxon>Clostridiaceae</taxon>
        <taxon>Oxobacter</taxon>
    </lineage>
</organism>
<dbReference type="STRING" id="36849.OXPF_25800"/>
<dbReference type="SMART" id="SM00382">
    <property type="entry name" value="AAA"/>
    <property type="match status" value="2"/>
</dbReference>
<dbReference type="PATRIC" id="fig|36849.3.peg.2726"/>
<accession>A0A0P8WMX4</accession>
<evidence type="ECO:0000256" key="2">
    <source>
        <dbReference type="ARBA" id="ARBA00005417"/>
    </source>
</evidence>
<dbReference type="InterPro" id="IPR050095">
    <property type="entry name" value="ECF_ABC_transporter_ATP-bd"/>
</dbReference>
<keyword evidence="8" id="KW-1278">Translocase</keyword>
<dbReference type="EMBL" id="LKET01000033">
    <property type="protein sequence ID" value="KPU43875.1"/>
    <property type="molecule type" value="Genomic_DNA"/>
</dbReference>
<dbReference type="EC" id="3.6.3.-" evidence="12"/>
<dbReference type="Pfam" id="PF00005">
    <property type="entry name" value="ABC_tran"/>
    <property type="match status" value="2"/>
</dbReference>
<keyword evidence="3" id="KW-0813">Transport</keyword>
<keyword evidence="4" id="KW-1003">Cell membrane</keyword>
<evidence type="ECO:0000256" key="8">
    <source>
        <dbReference type="ARBA" id="ARBA00022967"/>
    </source>
</evidence>
<dbReference type="InterPro" id="IPR015856">
    <property type="entry name" value="ABC_transpr_CbiO/EcfA_su"/>
</dbReference>
<dbReference type="GO" id="GO:0005524">
    <property type="term" value="F:ATP binding"/>
    <property type="evidence" value="ECO:0007669"/>
    <property type="project" value="UniProtKB-KW"/>
</dbReference>
<dbReference type="RefSeq" id="WP_054875610.1">
    <property type="nucleotide sequence ID" value="NZ_LKET01000033.1"/>
</dbReference>
<dbReference type="AlphaFoldDB" id="A0A0P8WMX4"/>
<comment type="caution">
    <text evidence="12">The sequence shown here is derived from an EMBL/GenBank/DDBJ whole genome shotgun (WGS) entry which is preliminary data.</text>
</comment>
<evidence type="ECO:0000313" key="12">
    <source>
        <dbReference type="EMBL" id="KPU43875.1"/>
    </source>
</evidence>
<dbReference type="Proteomes" id="UP000050326">
    <property type="component" value="Unassembled WGS sequence"/>
</dbReference>
<evidence type="ECO:0000256" key="9">
    <source>
        <dbReference type="ARBA" id="ARBA00023136"/>
    </source>
</evidence>
<dbReference type="PROSITE" id="PS50893">
    <property type="entry name" value="ABC_TRANSPORTER_2"/>
    <property type="match status" value="2"/>
</dbReference>
<dbReference type="InterPro" id="IPR017871">
    <property type="entry name" value="ABC_transporter-like_CS"/>
</dbReference>
<sequence length="482" mass="52504">MINIENLSFRYKRGHNDAGVSDINLHIGDGEMVLLCGESGCGKTTLTRLINGLVPHYFEGEQRGSVRVCGKNVGDSSLHELSRIVGSVFQNPRSQFFTVDTYSELAFGCENLGLPVKEIKKQVEETIAFMNIEKLMGRSIFDLSGGEKQKLACASVWAAHPKVLVLDEPSANLDDRAIADLQGVLKKCKAAGVTIIIAEHRLYYLKGLADRVLYLKEGRIAKEFEAGAFYSMGEKLRLKLGLRGLEPPALSGRVNSCEPDNTTVLLNFAFRYGRQGSGIKVPRAWVPSNCVAAVTGENGAGKTTLVRCLCGLEKKAAGELVIAGKGLKGKDRLKNCYLVMQDVNHQLFCESVLDEVLISMPHPDKDKAYNLLESLDLKQFSGEHPLSLSGGQKQRAAVACAVASERRVILFDEPTSGLDLRHMGEVASVIGKLAQSGKTVIVATHDKEFIQCCCTHVLYMEKGTITANITLKENSCKNGVAI</sequence>
<keyword evidence="5" id="KW-0677">Repeat</keyword>
<dbReference type="SUPFAM" id="SSF52540">
    <property type="entry name" value="P-loop containing nucleoside triphosphate hydrolases"/>
    <property type="match status" value="2"/>
</dbReference>
<gene>
    <name evidence="12" type="primary">ykoD_1</name>
    <name evidence="12" type="ORF">OXPF_25800</name>
</gene>
<dbReference type="GO" id="GO:0016887">
    <property type="term" value="F:ATP hydrolysis activity"/>
    <property type="evidence" value="ECO:0007669"/>
    <property type="project" value="InterPro"/>
</dbReference>
<proteinExistence type="inferred from homology"/>
<protein>
    <submittedName>
        <fullName evidence="12">Putative HMP/thiamine import ATP-binding protein YkoD</fullName>
        <ecNumber evidence="12">3.6.3.-</ecNumber>
    </submittedName>
</protein>
<feature type="domain" description="ABC transporter" evidence="11">
    <location>
        <begin position="264"/>
        <end position="482"/>
    </location>
</feature>
<dbReference type="InterPro" id="IPR003593">
    <property type="entry name" value="AAA+_ATPase"/>
</dbReference>
<dbReference type="OrthoDB" id="501320at2"/>
<keyword evidence="12" id="KW-0378">Hydrolase</keyword>
<dbReference type="PANTHER" id="PTHR43553">
    <property type="entry name" value="HEAVY METAL TRANSPORTER"/>
    <property type="match status" value="1"/>
</dbReference>
<evidence type="ECO:0000259" key="11">
    <source>
        <dbReference type="PROSITE" id="PS50893"/>
    </source>
</evidence>
<dbReference type="InterPro" id="IPR027417">
    <property type="entry name" value="P-loop_NTPase"/>
</dbReference>
<keyword evidence="9" id="KW-0472">Membrane</keyword>
<keyword evidence="7 12" id="KW-0067">ATP-binding</keyword>
<dbReference type="Gene3D" id="3.40.50.300">
    <property type="entry name" value="P-loop containing nucleotide triphosphate hydrolases"/>
    <property type="match status" value="2"/>
</dbReference>
<dbReference type="PROSITE" id="PS00211">
    <property type="entry name" value="ABC_TRANSPORTER_1"/>
    <property type="match status" value="1"/>
</dbReference>
<dbReference type="GO" id="GO:0042626">
    <property type="term" value="F:ATPase-coupled transmembrane transporter activity"/>
    <property type="evidence" value="ECO:0007669"/>
    <property type="project" value="TreeGrafter"/>
</dbReference>
<evidence type="ECO:0000313" key="13">
    <source>
        <dbReference type="Proteomes" id="UP000050326"/>
    </source>
</evidence>
<dbReference type="GO" id="GO:0043190">
    <property type="term" value="C:ATP-binding cassette (ABC) transporter complex"/>
    <property type="evidence" value="ECO:0007669"/>
    <property type="project" value="TreeGrafter"/>
</dbReference>
<name>A0A0P8WMX4_9CLOT</name>
<comment type="similarity">
    <text evidence="2">Belongs to the ABC transporter superfamily.</text>
</comment>
<keyword evidence="13" id="KW-1185">Reference proteome</keyword>
<keyword evidence="6" id="KW-0547">Nucleotide-binding</keyword>
<evidence type="ECO:0000256" key="3">
    <source>
        <dbReference type="ARBA" id="ARBA00022448"/>
    </source>
</evidence>
<dbReference type="PANTHER" id="PTHR43553:SF23">
    <property type="entry name" value="ABC TRANSPORTER ATP-BINDING COMPONENT"/>
    <property type="match status" value="1"/>
</dbReference>
<feature type="domain" description="ABC transporter" evidence="11">
    <location>
        <begin position="2"/>
        <end position="242"/>
    </location>
</feature>
<evidence type="ECO:0000256" key="5">
    <source>
        <dbReference type="ARBA" id="ARBA00022737"/>
    </source>
</evidence>
<reference evidence="12 13" key="1">
    <citation type="submission" date="2015-09" db="EMBL/GenBank/DDBJ databases">
        <title>Genome sequence of Oxobacter pfennigii DSM 3222.</title>
        <authorList>
            <person name="Poehlein A."/>
            <person name="Bengelsdorf F.R."/>
            <person name="Schiel-Bengelsdorf B."/>
            <person name="Duerre P."/>
            <person name="Daniel R."/>
        </authorList>
    </citation>
    <scope>NUCLEOTIDE SEQUENCE [LARGE SCALE GENOMIC DNA]</scope>
    <source>
        <strain evidence="12 13">DSM 3222</strain>
    </source>
</reference>